<keyword evidence="2" id="KW-0813">Transport</keyword>
<dbReference type="Proteomes" id="UP000319353">
    <property type="component" value="Unassembled WGS sequence"/>
</dbReference>
<evidence type="ECO:0000256" key="1">
    <source>
        <dbReference type="ARBA" id="ARBA00008520"/>
    </source>
</evidence>
<dbReference type="EMBL" id="VBAL01000113">
    <property type="protein sequence ID" value="TMJ00570.1"/>
    <property type="molecule type" value="Genomic_DNA"/>
</dbReference>
<dbReference type="AlphaFoldDB" id="A0A537KXU9"/>
<proteinExistence type="inferred from homology"/>
<evidence type="ECO:0000313" key="6">
    <source>
        <dbReference type="Proteomes" id="UP000319353"/>
    </source>
</evidence>
<evidence type="ECO:0000256" key="3">
    <source>
        <dbReference type="ARBA" id="ARBA00022729"/>
    </source>
</evidence>
<comment type="caution">
    <text evidence="5">The sequence shown here is derived from an EMBL/GenBank/DDBJ whole genome shotgun (WGS) entry which is preliminary data.</text>
</comment>
<evidence type="ECO:0000256" key="4">
    <source>
        <dbReference type="SAM" id="MobiDB-lite"/>
    </source>
</evidence>
<organism evidence="5 6">
    <name type="scientific">Candidatus Segetimicrobium genomatis</name>
    <dbReference type="NCBI Taxonomy" id="2569760"/>
    <lineage>
        <taxon>Bacteria</taxon>
        <taxon>Bacillati</taxon>
        <taxon>Candidatus Sysuimicrobiota</taxon>
        <taxon>Candidatus Sysuimicrobiia</taxon>
        <taxon>Candidatus Sysuimicrobiales</taxon>
        <taxon>Candidatus Segetimicrobiaceae</taxon>
        <taxon>Candidatus Segetimicrobium</taxon>
    </lineage>
</organism>
<dbReference type="SUPFAM" id="SSF53850">
    <property type="entry name" value="Periplasmic binding protein-like II"/>
    <property type="match status" value="1"/>
</dbReference>
<name>A0A537KXU9_9BACT</name>
<dbReference type="PANTHER" id="PTHR43649">
    <property type="entry name" value="ARABINOSE-BINDING PROTEIN-RELATED"/>
    <property type="match status" value="1"/>
</dbReference>
<dbReference type="Pfam" id="PF01547">
    <property type="entry name" value="SBP_bac_1"/>
    <property type="match status" value="1"/>
</dbReference>
<dbReference type="InterPro" id="IPR006059">
    <property type="entry name" value="SBP"/>
</dbReference>
<dbReference type="InterPro" id="IPR050490">
    <property type="entry name" value="Bact_solute-bd_prot1"/>
</dbReference>
<keyword evidence="3" id="KW-0732">Signal</keyword>
<comment type="similarity">
    <text evidence="1">Belongs to the bacterial solute-binding protein 1 family.</text>
</comment>
<accession>A0A537KXU9</accession>
<gene>
    <name evidence="5" type="ORF">E6H01_09105</name>
</gene>
<protein>
    <submittedName>
        <fullName evidence="5">Extracellular solute-binding protein</fullName>
    </submittedName>
</protein>
<evidence type="ECO:0000313" key="5">
    <source>
        <dbReference type="EMBL" id="TMJ00570.1"/>
    </source>
</evidence>
<feature type="region of interest" description="Disordered" evidence="4">
    <location>
        <begin position="1"/>
        <end position="21"/>
    </location>
</feature>
<reference evidence="5 6" key="1">
    <citation type="journal article" date="2019" name="Nat. Microbiol.">
        <title>Mediterranean grassland soil C-N compound turnover is dependent on rainfall and depth, and is mediated by genomically divergent microorganisms.</title>
        <authorList>
            <person name="Diamond S."/>
            <person name="Andeer P.F."/>
            <person name="Li Z."/>
            <person name="Crits-Christoph A."/>
            <person name="Burstein D."/>
            <person name="Anantharaman K."/>
            <person name="Lane K.R."/>
            <person name="Thomas B.C."/>
            <person name="Pan C."/>
            <person name="Northen T.R."/>
            <person name="Banfield J.F."/>
        </authorList>
    </citation>
    <scope>NUCLEOTIDE SEQUENCE [LARGE SCALE GENOMIC DNA]</scope>
    <source>
        <strain evidence="5">NP_4</strain>
    </source>
</reference>
<sequence>MQTRDPWGRARAASRGGKQMKRRSRTYRVALGVVALGVALAVILAPGWSLAGPAAPKLLNAVKWDYPPKFNNVTVTVVGDAGHNLKPYEFWKDHFAKAGITVKIVEIPFEGVYEKEKTEFVAGTGAFDVVTFYPAFIGDFASNGYLEPLDTLMNKQPASVWNPNQADVLPPFRELYNKWGGKTYALTIDGDVLIMIYRKDLFEDAGEKAAFRAKYNKDLRPPETWDDWLQVGAFFTRKKGQKLAGKVLERDFYGSAEFAKRGFSFAWFVDRWAATGELYFDQNMVPRVNSPAAVNALQNFVDSLKNAPPDVRGYGYDELRDALIKGNVAMVVQWTDVPKKGADPSESQVVGKLGVGRVPGLSIGGRVNHRAMMPVGRVVAVAASSKNKDAAYWVAKHVAYDTSLENVSTFLTGLDSYRASHLAHPEAYTMFKNAAEARVYLDGLKVALADGYPEIFIPGAAQYEDALDLHVNKALAGQETPKQALDAVAQEWNAITQRLGQQKQVELWRQALKSYQALGLVK</sequence>
<dbReference type="PANTHER" id="PTHR43649:SF34">
    <property type="entry name" value="ABC TRANSPORTER PERIPLASMIC-BINDING PROTEIN YCJN-RELATED"/>
    <property type="match status" value="1"/>
</dbReference>
<dbReference type="Gene3D" id="3.40.190.10">
    <property type="entry name" value="Periplasmic binding protein-like II"/>
    <property type="match status" value="2"/>
</dbReference>
<evidence type="ECO:0000256" key="2">
    <source>
        <dbReference type="ARBA" id="ARBA00022448"/>
    </source>
</evidence>